<protein>
    <submittedName>
        <fullName evidence="3">Ankyrin repeat</fullName>
    </submittedName>
</protein>
<dbReference type="SUPFAM" id="SSF48403">
    <property type="entry name" value="Ankyrin repeat"/>
    <property type="match status" value="1"/>
</dbReference>
<evidence type="ECO:0000256" key="2">
    <source>
        <dbReference type="SAM" id="Phobius"/>
    </source>
</evidence>
<sequence length="444" mass="50790">METENVLIWPEEYVLLLKGLLEQNGAFILDALEAWPKCEESIDQQGVCSISLPPIYYLLWQKPAEPFDSTDCQHLSDFDDLAYKYIESVLKDLKLQLGNDEQITLLLLERLSGYSDLESQMVIKSKLSLACLAQQKRFLNVLKLLLEQGLQLSTSDVMSLLSYDELHPLLMPFLNKSVMDKQALISLFTEQLLQGEDRFEFLAQLEPDDSKGILLESALLEQLKQSSAKQSICKRFMEQGAKGLLADENGKTCLMWAVERGFLDVLEILCNEELLTQKDNQGNTVLHYAVICKNEFAIKFLLKKNIDFTIRNNLEFTAYGLAVELEHKQIVQFLESQFGIKELSKPKQFKRINLVHSIHAFIGVLLPVQLFFFFEPDFDLKSELSFILALVSMLLMFFAMNLKRCSLYPDIKHPWSLSLLRAISPFSLISQLMLLLVVIIVALT</sequence>
<dbReference type="AlphaFoldDB" id="A0A1I1L679"/>
<proteinExistence type="predicted"/>
<name>A0A1I1L679_9GAMM</name>
<dbReference type="InterPro" id="IPR036770">
    <property type="entry name" value="Ankyrin_rpt-contain_sf"/>
</dbReference>
<feature type="transmembrane region" description="Helical" evidence="2">
    <location>
        <begin position="423"/>
        <end position="443"/>
    </location>
</feature>
<feature type="repeat" description="ANK" evidence="1">
    <location>
        <begin position="281"/>
        <end position="313"/>
    </location>
</feature>
<feature type="transmembrane region" description="Helical" evidence="2">
    <location>
        <begin position="384"/>
        <end position="402"/>
    </location>
</feature>
<gene>
    <name evidence="3" type="ORF">SAMN02745724_02191</name>
</gene>
<dbReference type="PANTHER" id="PTHR24121">
    <property type="entry name" value="NO MECHANORECEPTOR POTENTIAL C, ISOFORM D-RELATED"/>
    <property type="match status" value="1"/>
</dbReference>
<accession>A0A1I1L679</accession>
<dbReference type="RefSeq" id="WP_091983583.1">
    <property type="nucleotide sequence ID" value="NZ_FOLO01000014.1"/>
</dbReference>
<evidence type="ECO:0000313" key="3">
    <source>
        <dbReference type="EMBL" id="SFC65080.1"/>
    </source>
</evidence>
<keyword evidence="4" id="KW-1185">Reference proteome</keyword>
<keyword evidence="1" id="KW-0040">ANK repeat</keyword>
<organism evidence="3 4">
    <name type="scientific">Pseudoalteromonas denitrificans DSM 6059</name>
    <dbReference type="NCBI Taxonomy" id="1123010"/>
    <lineage>
        <taxon>Bacteria</taxon>
        <taxon>Pseudomonadati</taxon>
        <taxon>Pseudomonadota</taxon>
        <taxon>Gammaproteobacteria</taxon>
        <taxon>Alteromonadales</taxon>
        <taxon>Pseudoalteromonadaceae</taxon>
        <taxon>Pseudoalteromonas</taxon>
    </lineage>
</organism>
<reference evidence="3 4" key="1">
    <citation type="submission" date="2016-10" db="EMBL/GenBank/DDBJ databases">
        <authorList>
            <person name="de Groot N.N."/>
        </authorList>
    </citation>
    <scope>NUCLEOTIDE SEQUENCE [LARGE SCALE GENOMIC DNA]</scope>
    <source>
        <strain evidence="3 4">DSM 6059</strain>
    </source>
</reference>
<keyword evidence="2" id="KW-1133">Transmembrane helix</keyword>
<dbReference type="STRING" id="1123010.SAMN02745724_02191"/>
<dbReference type="PROSITE" id="PS50088">
    <property type="entry name" value="ANK_REPEAT"/>
    <property type="match status" value="1"/>
</dbReference>
<dbReference type="InterPro" id="IPR002110">
    <property type="entry name" value="Ankyrin_rpt"/>
</dbReference>
<dbReference type="Pfam" id="PF12796">
    <property type="entry name" value="Ank_2"/>
    <property type="match status" value="1"/>
</dbReference>
<evidence type="ECO:0000313" key="4">
    <source>
        <dbReference type="Proteomes" id="UP000198862"/>
    </source>
</evidence>
<dbReference type="Gene3D" id="1.25.40.20">
    <property type="entry name" value="Ankyrin repeat-containing domain"/>
    <property type="match status" value="1"/>
</dbReference>
<dbReference type="PANTHER" id="PTHR24121:SF21">
    <property type="entry name" value="ANKYRIN REPEAT FAMILY PROTEIN"/>
    <property type="match status" value="1"/>
</dbReference>
<keyword evidence="2" id="KW-0812">Transmembrane</keyword>
<dbReference type="OrthoDB" id="6311156at2"/>
<evidence type="ECO:0000256" key="1">
    <source>
        <dbReference type="PROSITE-ProRule" id="PRU00023"/>
    </source>
</evidence>
<dbReference type="Proteomes" id="UP000198862">
    <property type="component" value="Unassembled WGS sequence"/>
</dbReference>
<keyword evidence="2" id="KW-0472">Membrane</keyword>
<feature type="transmembrane region" description="Helical" evidence="2">
    <location>
        <begin position="354"/>
        <end position="372"/>
    </location>
</feature>
<dbReference type="SMART" id="SM00248">
    <property type="entry name" value="ANK"/>
    <property type="match status" value="2"/>
</dbReference>
<dbReference type="EMBL" id="FOLO01000014">
    <property type="protein sequence ID" value="SFC65080.1"/>
    <property type="molecule type" value="Genomic_DNA"/>
</dbReference>